<name>A0ACC2BIH2_DIPCM</name>
<organism evidence="1 2">
    <name type="scientific">Diphasiastrum complanatum</name>
    <name type="common">Issler's clubmoss</name>
    <name type="synonym">Lycopodium complanatum</name>
    <dbReference type="NCBI Taxonomy" id="34168"/>
    <lineage>
        <taxon>Eukaryota</taxon>
        <taxon>Viridiplantae</taxon>
        <taxon>Streptophyta</taxon>
        <taxon>Embryophyta</taxon>
        <taxon>Tracheophyta</taxon>
        <taxon>Lycopodiopsida</taxon>
        <taxon>Lycopodiales</taxon>
        <taxon>Lycopodiaceae</taxon>
        <taxon>Lycopodioideae</taxon>
        <taxon>Diphasiastrum</taxon>
    </lineage>
</organism>
<accession>A0ACC2BIH2</accession>
<keyword evidence="2" id="KW-1185">Reference proteome</keyword>
<dbReference type="Proteomes" id="UP001162992">
    <property type="component" value="Chromosome 15"/>
</dbReference>
<reference evidence="2" key="1">
    <citation type="journal article" date="2024" name="Proc. Natl. Acad. Sci. U.S.A.">
        <title>Extraordinary preservation of gene collinearity over three hundred million years revealed in homosporous lycophytes.</title>
        <authorList>
            <person name="Li C."/>
            <person name="Wickell D."/>
            <person name="Kuo L.Y."/>
            <person name="Chen X."/>
            <person name="Nie B."/>
            <person name="Liao X."/>
            <person name="Peng D."/>
            <person name="Ji J."/>
            <person name="Jenkins J."/>
            <person name="Williams M."/>
            <person name="Shu S."/>
            <person name="Plott C."/>
            <person name="Barry K."/>
            <person name="Rajasekar S."/>
            <person name="Grimwood J."/>
            <person name="Han X."/>
            <person name="Sun S."/>
            <person name="Hou Z."/>
            <person name="He W."/>
            <person name="Dai G."/>
            <person name="Sun C."/>
            <person name="Schmutz J."/>
            <person name="Leebens-Mack J.H."/>
            <person name="Li F.W."/>
            <person name="Wang L."/>
        </authorList>
    </citation>
    <scope>NUCLEOTIDE SEQUENCE [LARGE SCALE GENOMIC DNA]</scope>
    <source>
        <strain evidence="2">cv. PW_Plant_1</strain>
    </source>
</reference>
<protein>
    <submittedName>
        <fullName evidence="1">Uncharacterized protein</fullName>
    </submittedName>
</protein>
<evidence type="ECO:0000313" key="2">
    <source>
        <dbReference type="Proteomes" id="UP001162992"/>
    </source>
</evidence>
<gene>
    <name evidence="1" type="ORF">O6H91_15G040300</name>
</gene>
<evidence type="ECO:0000313" key="1">
    <source>
        <dbReference type="EMBL" id="KAJ7529254.1"/>
    </source>
</evidence>
<proteinExistence type="predicted"/>
<sequence>MAGKDDEEVERGRLLLSQLDRLLDADPFIDELGFVHPSELVRLKSVSDHSIAEAADVEPESKHTHSYEEKKQYAGGGEEFAYGHKEHNDLSCDDCAFWCHDHKLAIASPVLLLMYKAAKEAFIAIKKEYLIYPRQDGLSSKSEMIGRNQGYQQKLMSCTRALVLINSDHASAWNARKRILLMGLKDDLMAELRLTRLVLSCAPKSEEAWAHRRWVIGCIKGYHTVLDGVLEGDSKLIELIAERSRMNYRAWRHRCWLVSHMSLTQIYMLMTDSYINIIMLQVSHELRRSKLWTASYVADNCCFHYRRCLLLHLLQIPSSSGDHCNEGTVNKESNCSGSSQSGVSPAMSDTVAELWKEELSWSADLIKSYLGCETLWIHRRFLILHFLDHHCMKHCKYHWHSASEKYVGEVSIDTDRSSQQDALVESEFRFVDFCLSACEKNHPEEAKRQKEFAITYKLWILVMEHRQMLLSGSQRNEAFIQELRDVKSVLGVLCSEKQNLWEGLIPPLLGPDVVASMQA</sequence>
<dbReference type="EMBL" id="CM055106">
    <property type="protein sequence ID" value="KAJ7529254.1"/>
    <property type="molecule type" value="Genomic_DNA"/>
</dbReference>
<comment type="caution">
    <text evidence="1">The sequence shown here is derived from an EMBL/GenBank/DDBJ whole genome shotgun (WGS) entry which is preliminary data.</text>
</comment>